<accession>A0A2S2FC73</accession>
<dbReference type="RefSeq" id="WP_065991975.1">
    <property type="nucleotide sequence ID" value="NZ_CP029397.2"/>
</dbReference>
<evidence type="ECO:0000256" key="6">
    <source>
        <dbReference type="ARBA" id="ARBA00022763"/>
    </source>
</evidence>
<dbReference type="CDD" id="cd00564">
    <property type="entry name" value="TMP_TenI"/>
    <property type="match status" value="1"/>
</dbReference>
<evidence type="ECO:0000256" key="1">
    <source>
        <dbReference type="ARBA" id="ARBA00001946"/>
    </source>
</evidence>
<evidence type="ECO:0000256" key="9">
    <source>
        <dbReference type="ARBA" id="ARBA00023204"/>
    </source>
</evidence>
<dbReference type="STRING" id="1871111.GCA_001704615_00095"/>
<proteinExistence type="inferred from homology"/>
<organism evidence="18 19">
    <name type="scientific">Acinetobacter defluvii</name>
    <dbReference type="NCBI Taxonomy" id="1871111"/>
    <lineage>
        <taxon>Bacteria</taxon>
        <taxon>Pseudomonadati</taxon>
        <taxon>Pseudomonadota</taxon>
        <taxon>Gammaproteobacteria</taxon>
        <taxon>Moraxellales</taxon>
        <taxon>Moraxellaceae</taxon>
        <taxon>Acinetobacter</taxon>
    </lineage>
</organism>
<comment type="similarity">
    <text evidence="2">Belongs to the Nudix hydrolase family.</text>
</comment>
<evidence type="ECO:0000256" key="12">
    <source>
        <dbReference type="ARBA" id="ARBA00038905"/>
    </source>
</evidence>
<protein>
    <recommendedName>
        <fullName evidence="13">8-oxo-dGTP diphosphatase</fullName>
        <ecNumber evidence="12">3.6.1.55</ecNumber>
    </recommendedName>
    <alternativeName>
        <fullName evidence="16">7,8-dihydro-8-oxoguanine-triphosphatase</fullName>
    </alternativeName>
    <alternativeName>
        <fullName evidence="15">Mutator protein MutT</fullName>
    </alternativeName>
    <alternativeName>
        <fullName evidence="14">dGTP pyrophosphohydrolase</fullName>
    </alternativeName>
</protein>
<evidence type="ECO:0000256" key="2">
    <source>
        <dbReference type="ARBA" id="ARBA00005582"/>
    </source>
</evidence>
<dbReference type="GO" id="GO:0046872">
    <property type="term" value="F:metal ion binding"/>
    <property type="evidence" value="ECO:0007669"/>
    <property type="project" value="UniProtKB-KW"/>
</dbReference>
<dbReference type="Pfam" id="PF14815">
    <property type="entry name" value="NUDIX_4"/>
    <property type="match status" value="1"/>
</dbReference>
<comment type="cofactor">
    <cofactor evidence="1">
        <name>Mg(2+)</name>
        <dbReference type="ChEBI" id="CHEBI:18420"/>
    </cofactor>
</comment>
<evidence type="ECO:0000256" key="8">
    <source>
        <dbReference type="ARBA" id="ARBA00022842"/>
    </source>
</evidence>
<evidence type="ECO:0000256" key="15">
    <source>
        <dbReference type="ARBA" id="ARBA00041979"/>
    </source>
</evidence>
<name>A0A2S2FC73_9GAMM</name>
<evidence type="ECO:0000256" key="11">
    <source>
        <dbReference type="ARBA" id="ARBA00036904"/>
    </source>
</evidence>
<dbReference type="InterPro" id="IPR013785">
    <property type="entry name" value="Aldolase_TIM"/>
</dbReference>
<dbReference type="InterPro" id="IPR000086">
    <property type="entry name" value="NUDIX_hydrolase_dom"/>
</dbReference>
<evidence type="ECO:0000313" key="19">
    <source>
        <dbReference type="Proteomes" id="UP000245977"/>
    </source>
</evidence>
<evidence type="ECO:0000256" key="16">
    <source>
        <dbReference type="ARBA" id="ARBA00042798"/>
    </source>
</evidence>
<dbReference type="EC" id="3.6.1.55" evidence="12"/>
<dbReference type="InterPro" id="IPR022998">
    <property type="entry name" value="ThiamineP_synth_TenI"/>
</dbReference>
<evidence type="ECO:0000313" key="18">
    <source>
        <dbReference type="EMBL" id="AWL28564.1"/>
    </source>
</evidence>
<evidence type="ECO:0000256" key="10">
    <source>
        <dbReference type="ARBA" id="ARBA00035861"/>
    </source>
</evidence>
<feature type="domain" description="Nudix hydrolase" evidence="17">
    <location>
        <begin position="3"/>
        <end position="131"/>
    </location>
</feature>
<dbReference type="PROSITE" id="PS00893">
    <property type="entry name" value="NUDIX_BOX"/>
    <property type="match status" value="1"/>
</dbReference>
<dbReference type="CDD" id="cd03425">
    <property type="entry name" value="NUDIX_MutT_NudA_like"/>
    <property type="match status" value="1"/>
</dbReference>
<dbReference type="EMBL" id="CP029397">
    <property type="protein sequence ID" value="AWL28564.1"/>
    <property type="molecule type" value="Genomic_DNA"/>
</dbReference>
<evidence type="ECO:0000256" key="4">
    <source>
        <dbReference type="ARBA" id="ARBA00022705"/>
    </source>
</evidence>
<keyword evidence="4" id="KW-0235">DNA replication</keyword>
<dbReference type="GO" id="GO:0044716">
    <property type="term" value="F:8-oxo-GDP phosphatase activity"/>
    <property type="evidence" value="ECO:0007669"/>
    <property type="project" value="TreeGrafter"/>
</dbReference>
<dbReference type="GO" id="GO:0008413">
    <property type="term" value="F:8-oxo-7,8-dihydroguanosine triphosphate pyrophosphatase activity"/>
    <property type="evidence" value="ECO:0007669"/>
    <property type="project" value="TreeGrafter"/>
</dbReference>
<dbReference type="KEGG" id="adv:DJ533_08295"/>
<dbReference type="InterPro" id="IPR020476">
    <property type="entry name" value="Nudix_hydrolase"/>
</dbReference>
<evidence type="ECO:0000256" key="14">
    <source>
        <dbReference type="ARBA" id="ARBA00041592"/>
    </source>
</evidence>
<dbReference type="InterPro" id="IPR029119">
    <property type="entry name" value="MutY_C"/>
</dbReference>
<gene>
    <name evidence="18" type="ORF">DJ533_08295</name>
</gene>
<reference evidence="18" key="1">
    <citation type="submission" date="2019-08" db="EMBL/GenBank/DDBJ databases">
        <title>The complete genome of Acinetobacter defluvii strain WCHAD010030.</title>
        <authorList>
            <person name="Hu Y."/>
            <person name="Qin J."/>
            <person name="Feng Y."/>
            <person name="Zong Z."/>
        </authorList>
    </citation>
    <scope>NUCLEOTIDE SEQUENCE</scope>
    <source>
        <strain evidence="18">WCHA30</strain>
    </source>
</reference>
<dbReference type="AlphaFoldDB" id="A0A2S2FC73"/>
<keyword evidence="19" id="KW-1185">Reference proteome</keyword>
<dbReference type="SUPFAM" id="SSF55811">
    <property type="entry name" value="Nudix"/>
    <property type="match status" value="1"/>
</dbReference>
<evidence type="ECO:0000256" key="13">
    <source>
        <dbReference type="ARBA" id="ARBA00040794"/>
    </source>
</evidence>
<dbReference type="InterPro" id="IPR020084">
    <property type="entry name" value="NUDIX_hydrolase_CS"/>
</dbReference>
<keyword evidence="3" id="KW-0515">Mutator protein</keyword>
<evidence type="ECO:0000259" key="17">
    <source>
        <dbReference type="PROSITE" id="PS51462"/>
    </source>
</evidence>
<dbReference type="GO" id="GO:0009228">
    <property type="term" value="P:thiamine biosynthetic process"/>
    <property type="evidence" value="ECO:0007669"/>
    <property type="project" value="UniProtKB-KW"/>
</dbReference>
<dbReference type="PRINTS" id="PR00502">
    <property type="entry name" value="NUDIXFAMILY"/>
</dbReference>
<dbReference type="PANTHER" id="PTHR47707">
    <property type="entry name" value="8-OXO-DGTP DIPHOSPHATASE"/>
    <property type="match status" value="1"/>
</dbReference>
<dbReference type="PROSITE" id="PS51462">
    <property type="entry name" value="NUDIX"/>
    <property type="match status" value="1"/>
</dbReference>
<keyword evidence="8" id="KW-0460">Magnesium</keyword>
<keyword evidence="9" id="KW-0234">DNA repair</keyword>
<keyword evidence="5" id="KW-0479">Metal-binding</keyword>
<dbReference type="SUPFAM" id="SSF51391">
    <property type="entry name" value="Thiamin phosphate synthase"/>
    <property type="match status" value="1"/>
</dbReference>
<evidence type="ECO:0000256" key="5">
    <source>
        <dbReference type="ARBA" id="ARBA00022723"/>
    </source>
</evidence>
<dbReference type="Gene3D" id="3.20.20.70">
    <property type="entry name" value="Aldolase class I"/>
    <property type="match status" value="1"/>
</dbReference>
<dbReference type="GO" id="GO:0006260">
    <property type="term" value="P:DNA replication"/>
    <property type="evidence" value="ECO:0007669"/>
    <property type="project" value="UniProtKB-KW"/>
</dbReference>
<keyword evidence="6" id="KW-0227">DNA damage</keyword>
<dbReference type="GO" id="GO:0006281">
    <property type="term" value="P:DNA repair"/>
    <property type="evidence" value="ECO:0007669"/>
    <property type="project" value="UniProtKB-KW"/>
</dbReference>
<dbReference type="InterPro" id="IPR036206">
    <property type="entry name" value="ThiamineP_synth_sf"/>
</dbReference>
<dbReference type="GO" id="GO:0044715">
    <property type="term" value="F:8-oxo-dGDP phosphatase activity"/>
    <property type="evidence" value="ECO:0007669"/>
    <property type="project" value="TreeGrafter"/>
</dbReference>
<dbReference type="OrthoDB" id="9810648at2"/>
<keyword evidence="7" id="KW-0378">Hydrolase</keyword>
<dbReference type="InterPro" id="IPR047127">
    <property type="entry name" value="MutT-like"/>
</dbReference>
<dbReference type="Proteomes" id="UP000245977">
    <property type="component" value="Chromosome"/>
</dbReference>
<dbReference type="Gene3D" id="3.90.79.10">
    <property type="entry name" value="Nucleoside Triphosphate Pyrophosphohydrolase"/>
    <property type="match status" value="1"/>
</dbReference>
<sequence>MTKLVVNVAIALLFHQSKVLVGWRNAEQHQGNKYEFPGGKIEQGETPEQACRREVFEEVGIGIQDWHIFDVISHAYDDVIVNLHLFHAKVETAYLEEIQKPWTWYTRDQLLELNFPKANQTILQRLFWQHFIKISEHLSEIEALNTNYLMYWRVNSLEHDDIQYLMQLDEALLKRLIVNISIWQQLPQSLQSQIFTIHFKQSQVMQAQPQDLNMNVRCIAACHDLVSLDRAQKLGFEAVFLSPVLATQSHPDTKTLGWEIFESLAKESAIPVFALGGLKPEDLAKAQQHHAYGVAGISAF</sequence>
<dbReference type="Pfam" id="PF02581">
    <property type="entry name" value="TMP-TENI"/>
    <property type="match status" value="1"/>
</dbReference>
<comment type="catalytic activity">
    <reaction evidence="10">
        <text>8-oxo-dGTP + H2O = 8-oxo-dGMP + diphosphate + H(+)</text>
        <dbReference type="Rhea" id="RHEA:31575"/>
        <dbReference type="ChEBI" id="CHEBI:15377"/>
        <dbReference type="ChEBI" id="CHEBI:15378"/>
        <dbReference type="ChEBI" id="CHEBI:33019"/>
        <dbReference type="ChEBI" id="CHEBI:63224"/>
        <dbReference type="ChEBI" id="CHEBI:77896"/>
        <dbReference type="EC" id="3.6.1.55"/>
    </reaction>
</comment>
<dbReference type="GO" id="GO:0035539">
    <property type="term" value="F:8-oxo-7,8-dihydrodeoxyguanosine triphosphate pyrophosphatase activity"/>
    <property type="evidence" value="ECO:0007669"/>
    <property type="project" value="UniProtKB-EC"/>
</dbReference>
<comment type="catalytic activity">
    <reaction evidence="11">
        <text>8-oxo-GTP + H2O = 8-oxo-GMP + diphosphate + H(+)</text>
        <dbReference type="Rhea" id="RHEA:67616"/>
        <dbReference type="ChEBI" id="CHEBI:15377"/>
        <dbReference type="ChEBI" id="CHEBI:15378"/>
        <dbReference type="ChEBI" id="CHEBI:33019"/>
        <dbReference type="ChEBI" id="CHEBI:143553"/>
        <dbReference type="ChEBI" id="CHEBI:145694"/>
    </reaction>
</comment>
<evidence type="ECO:0000256" key="3">
    <source>
        <dbReference type="ARBA" id="ARBA00022457"/>
    </source>
</evidence>
<dbReference type="InterPro" id="IPR015797">
    <property type="entry name" value="NUDIX_hydrolase-like_dom_sf"/>
</dbReference>
<evidence type="ECO:0000256" key="7">
    <source>
        <dbReference type="ARBA" id="ARBA00022801"/>
    </source>
</evidence>
<dbReference type="PANTHER" id="PTHR47707:SF1">
    <property type="entry name" value="NUDIX HYDROLASE FAMILY PROTEIN"/>
    <property type="match status" value="1"/>
</dbReference>